<evidence type="ECO:0000259" key="1">
    <source>
        <dbReference type="Pfam" id="PF01208"/>
    </source>
</evidence>
<evidence type="ECO:0000313" key="2">
    <source>
        <dbReference type="EMBL" id="PVY36704.1"/>
    </source>
</evidence>
<dbReference type="CDD" id="cd03465">
    <property type="entry name" value="URO-D_like"/>
    <property type="match status" value="1"/>
</dbReference>
<dbReference type="RefSeq" id="WP_116885438.1">
    <property type="nucleotide sequence ID" value="NZ_CABMMC010000048.1"/>
</dbReference>
<gene>
    <name evidence="2" type="ORF">C8D82_13330</name>
</gene>
<dbReference type="GeneID" id="78296713"/>
<comment type="caution">
    <text evidence="2">The sequence shown here is derived from an EMBL/GenBank/DDBJ whole genome shotgun (WGS) entry which is preliminary data.</text>
</comment>
<name>A0A2U1AJU6_9BACT</name>
<evidence type="ECO:0000313" key="3">
    <source>
        <dbReference type="Proteomes" id="UP000245959"/>
    </source>
</evidence>
<dbReference type="PANTHER" id="PTHR47099:SF1">
    <property type="entry name" value="METHYLCOBAMIDE:COM METHYLTRANSFERASE MTBA"/>
    <property type="match status" value="1"/>
</dbReference>
<dbReference type="EMBL" id="QEKH01000033">
    <property type="protein sequence ID" value="PVY36704.1"/>
    <property type="molecule type" value="Genomic_DNA"/>
</dbReference>
<reference evidence="2 3" key="1">
    <citation type="submission" date="2018-04" db="EMBL/GenBank/DDBJ databases">
        <title>Genomic Encyclopedia of Type Strains, Phase IV (KMG-IV): sequencing the most valuable type-strain genomes for metagenomic binning, comparative biology and taxonomic classification.</title>
        <authorList>
            <person name="Goeker M."/>
        </authorList>
    </citation>
    <scope>NUCLEOTIDE SEQUENCE [LARGE SCALE GENOMIC DNA]</scope>
    <source>
        <strain evidence="2 3">DSM 14823</strain>
    </source>
</reference>
<sequence length="337" mass="35847">MHHDMKRFVREILKSPRRRAIPIMTSPGIDLIGAKPVEVFRDGALQFRCIQALAGAVHADALVTFMDLSVEAEAFGSPVRYSEHENPTVSGSIASTPEAIDALAVPEVGAKRTAEVLRCAELCAANFDRPVLGGMIGPFSLAGRLADMTEIMILAAMEPEAAARLLGKTTAFLTGYAKAIRSTGVNGLVIAEPAAGLLSPDMCREFAADYLKKIIAAVQDDDFMVVLHNCGNAANRQISALVSTGAAALHLGNAVSLPELLPQIPPEVLLMGNIDPVGVLKNGTPEEVYAKTAGLLRETAAWPNYVLSSGCDVPPGVSLENIRAFFRALDDYNQTVK</sequence>
<dbReference type="Proteomes" id="UP000245959">
    <property type="component" value="Unassembled WGS sequence"/>
</dbReference>
<dbReference type="AlphaFoldDB" id="A0A2U1AJU6"/>
<accession>A0A2U1AJU6</accession>
<keyword evidence="3" id="KW-1185">Reference proteome</keyword>
<feature type="domain" description="Uroporphyrinogen decarboxylase (URO-D)" evidence="1">
    <location>
        <begin position="51"/>
        <end position="332"/>
    </location>
</feature>
<dbReference type="PANTHER" id="PTHR47099">
    <property type="entry name" value="METHYLCOBAMIDE:COM METHYLTRANSFERASE MTBA"/>
    <property type="match status" value="1"/>
</dbReference>
<protein>
    <submittedName>
        <fullName evidence="2">Uroporphyrinogen decarboxylase</fullName>
    </submittedName>
</protein>
<dbReference type="Gene3D" id="3.20.20.210">
    <property type="match status" value="1"/>
</dbReference>
<dbReference type="GO" id="GO:0006779">
    <property type="term" value="P:porphyrin-containing compound biosynthetic process"/>
    <property type="evidence" value="ECO:0007669"/>
    <property type="project" value="InterPro"/>
</dbReference>
<dbReference type="Pfam" id="PF01208">
    <property type="entry name" value="URO-D"/>
    <property type="match status" value="1"/>
</dbReference>
<dbReference type="GO" id="GO:0004853">
    <property type="term" value="F:uroporphyrinogen decarboxylase activity"/>
    <property type="evidence" value="ECO:0007669"/>
    <property type="project" value="InterPro"/>
</dbReference>
<dbReference type="InterPro" id="IPR052024">
    <property type="entry name" value="Methanogen_methyltrans"/>
</dbReference>
<proteinExistence type="predicted"/>
<dbReference type="OrthoDB" id="8452307at2"/>
<dbReference type="InterPro" id="IPR000257">
    <property type="entry name" value="Uroporphyrinogen_deCOase"/>
</dbReference>
<dbReference type="SUPFAM" id="SSF51726">
    <property type="entry name" value="UROD/MetE-like"/>
    <property type="match status" value="1"/>
</dbReference>
<dbReference type="InterPro" id="IPR038071">
    <property type="entry name" value="UROD/MetE-like_sf"/>
</dbReference>
<organism evidence="2 3">
    <name type="scientific">Victivallis vadensis</name>
    <dbReference type="NCBI Taxonomy" id="172901"/>
    <lineage>
        <taxon>Bacteria</taxon>
        <taxon>Pseudomonadati</taxon>
        <taxon>Lentisphaerota</taxon>
        <taxon>Lentisphaeria</taxon>
        <taxon>Victivallales</taxon>
        <taxon>Victivallaceae</taxon>
        <taxon>Victivallis</taxon>
    </lineage>
</organism>